<proteinExistence type="predicted"/>
<dbReference type="InterPro" id="IPR036390">
    <property type="entry name" value="WH_DNA-bd_sf"/>
</dbReference>
<evidence type="ECO:0000259" key="1">
    <source>
        <dbReference type="PROSITE" id="PS50995"/>
    </source>
</evidence>
<sequence>MSEPRWLNETQMRAWTGFLETSGLIQRHVERQLREDAGLTMIQYEILHWANECAPERRCITELADLMITSRSGLSYQVAQLEKAGLLRRETDTNDERRAMVVITGDGRRLLEKTAPGHVEAVRDGLIDLLTDDQIAQLADILDDVRTRLRPRVLQSGVRRSGGRRR</sequence>
<dbReference type="Proteomes" id="UP000483004">
    <property type="component" value="Unassembled WGS sequence"/>
</dbReference>
<gene>
    <name evidence="2" type="ORF">F9B16_01640</name>
</gene>
<reference evidence="2 3" key="1">
    <citation type="submission" date="2019-09" db="EMBL/GenBank/DDBJ databases">
        <title>Actinomadura physcomitrii sp. nov., a novel actinomycete isolated from moss [Physcomitrium sphaericum (Ludw) Fuernr].</title>
        <authorList>
            <person name="Liu C."/>
            <person name="Zhuang X."/>
        </authorList>
    </citation>
    <scope>NUCLEOTIDE SEQUENCE [LARGE SCALE GENOMIC DNA]</scope>
    <source>
        <strain evidence="2 3">CYP1-1B</strain>
    </source>
</reference>
<dbReference type="OrthoDB" id="8635520at2"/>
<dbReference type="PANTHER" id="PTHR33164:SF99">
    <property type="entry name" value="MARR FAMILY REGULATORY PROTEIN"/>
    <property type="match status" value="1"/>
</dbReference>
<dbReference type="PROSITE" id="PS50995">
    <property type="entry name" value="HTH_MARR_2"/>
    <property type="match status" value="1"/>
</dbReference>
<keyword evidence="3" id="KW-1185">Reference proteome</keyword>
<dbReference type="InterPro" id="IPR039422">
    <property type="entry name" value="MarR/SlyA-like"/>
</dbReference>
<dbReference type="RefSeq" id="WP_151538000.1">
    <property type="nucleotide sequence ID" value="NZ_WBMR01000002.1"/>
</dbReference>
<protein>
    <submittedName>
        <fullName evidence="2">Winged helix-turn-helix transcriptional regulator</fullName>
    </submittedName>
</protein>
<dbReference type="InterPro" id="IPR000835">
    <property type="entry name" value="HTH_MarR-typ"/>
</dbReference>
<dbReference type="SMART" id="SM00347">
    <property type="entry name" value="HTH_MARR"/>
    <property type="match status" value="1"/>
</dbReference>
<dbReference type="Pfam" id="PF01047">
    <property type="entry name" value="MarR"/>
    <property type="match status" value="1"/>
</dbReference>
<dbReference type="SUPFAM" id="SSF46785">
    <property type="entry name" value="Winged helix' DNA-binding domain"/>
    <property type="match status" value="1"/>
</dbReference>
<name>A0A6L3WD62_9ACTN</name>
<dbReference type="Gene3D" id="1.10.10.10">
    <property type="entry name" value="Winged helix-like DNA-binding domain superfamily/Winged helix DNA-binding domain"/>
    <property type="match status" value="1"/>
</dbReference>
<dbReference type="GO" id="GO:0003700">
    <property type="term" value="F:DNA-binding transcription factor activity"/>
    <property type="evidence" value="ECO:0007669"/>
    <property type="project" value="InterPro"/>
</dbReference>
<organism evidence="2 3">
    <name type="scientific">Actinomadura montaniterrae</name>
    <dbReference type="NCBI Taxonomy" id="1803903"/>
    <lineage>
        <taxon>Bacteria</taxon>
        <taxon>Bacillati</taxon>
        <taxon>Actinomycetota</taxon>
        <taxon>Actinomycetes</taxon>
        <taxon>Streptosporangiales</taxon>
        <taxon>Thermomonosporaceae</taxon>
        <taxon>Actinomadura</taxon>
    </lineage>
</organism>
<dbReference type="GO" id="GO:0006950">
    <property type="term" value="P:response to stress"/>
    <property type="evidence" value="ECO:0007669"/>
    <property type="project" value="TreeGrafter"/>
</dbReference>
<evidence type="ECO:0000313" key="3">
    <source>
        <dbReference type="Proteomes" id="UP000483004"/>
    </source>
</evidence>
<dbReference type="AlphaFoldDB" id="A0A6L3WD62"/>
<accession>A0A6L3WD62</accession>
<dbReference type="PANTHER" id="PTHR33164">
    <property type="entry name" value="TRANSCRIPTIONAL REGULATOR, MARR FAMILY"/>
    <property type="match status" value="1"/>
</dbReference>
<dbReference type="EMBL" id="WBMR01000002">
    <property type="protein sequence ID" value="KAB2389972.1"/>
    <property type="molecule type" value="Genomic_DNA"/>
</dbReference>
<comment type="caution">
    <text evidence="2">The sequence shown here is derived from an EMBL/GenBank/DDBJ whole genome shotgun (WGS) entry which is preliminary data.</text>
</comment>
<evidence type="ECO:0000313" key="2">
    <source>
        <dbReference type="EMBL" id="KAB2389972.1"/>
    </source>
</evidence>
<feature type="domain" description="HTH marR-type" evidence="1">
    <location>
        <begin position="1"/>
        <end position="147"/>
    </location>
</feature>
<dbReference type="InterPro" id="IPR036388">
    <property type="entry name" value="WH-like_DNA-bd_sf"/>
</dbReference>